<evidence type="ECO:0000313" key="4">
    <source>
        <dbReference type="EMBL" id="AZR72861.1"/>
    </source>
</evidence>
<proteinExistence type="predicted"/>
<dbReference type="InterPro" id="IPR055396">
    <property type="entry name" value="DUF7088"/>
</dbReference>
<name>A0A3Q9HPV6_9FIRM</name>
<sequence>MNIKKLFTNQRFQYGGNAVVLVIAVVGIIILLNLFMARFNLRYDFTADQRFSLSPQTKEVLKNLDADVEILAFFQAGSYLEQQVKDLLKEYKTYSKYVDYQFIDPDKEPSLAKKYEIEMYNTLVVLKGDRSQKIKPYELYSYGSMYGGSTEFKGEQALTRAIMALTRKNTEKIYFLTGHEELSLDKDLQLLKSDLVGEGFEVDSLNLVEKGSIPEDASLLIMAGPKRDLETEEVKLINNYLASGGHLMAYVDPVTQGNKLINIKKLLADWGIELHDDLVIDPKRHYFFDALTLIPKIISHSITSEILENKMVVVIPYARSMDVKRSKDRKVTNLLVTSNEAWGETDFTSSKAQFDEGIDQKGPLTIGAVVTAPVSEETTAEDTEKEAKDNVTDQKKETRLVVFGTSSFLVDQTLTAQGNRDLVLNSVQWMVGQKEQLTIRPRTIEYRELVLDNKASKHLFYVTVVIIPLLVLSLGFGIWLRRRSL</sequence>
<dbReference type="EMBL" id="CP016379">
    <property type="protein sequence ID" value="AZR72861.1"/>
    <property type="molecule type" value="Genomic_DNA"/>
</dbReference>
<dbReference type="KEGG" id="aft:BBF96_05330"/>
<dbReference type="Pfam" id="PF09822">
    <property type="entry name" value="ABC_transp_aux"/>
    <property type="match status" value="1"/>
</dbReference>
<organism evidence="4 5">
    <name type="scientific">Anoxybacter fermentans</name>
    <dbReference type="NCBI Taxonomy" id="1323375"/>
    <lineage>
        <taxon>Bacteria</taxon>
        <taxon>Bacillati</taxon>
        <taxon>Bacillota</taxon>
        <taxon>Clostridia</taxon>
        <taxon>Halanaerobiales</taxon>
        <taxon>Anoxybacter</taxon>
    </lineage>
</organism>
<dbReference type="PANTHER" id="PTHR12969">
    <property type="entry name" value="NGD5/OSM-6/IFT52"/>
    <property type="match status" value="1"/>
</dbReference>
<dbReference type="Proteomes" id="UP000267250">
    <property type="component" value="Chromosome"/>
</dbReference>
<gene>
    <name evidence="4" type="ORF">BBF96_05330</name>
</gene>
<dbReference type="PANTHER" id="PTHR12969:SF7">
    <property type="entry name" value="INTRAFLAGELLAR TRANSPORT PROTEIN 52 HOMOLOG"/>
    <property type="match status" value="1"/>
</dbReference>
<reference evidence="4 5" key="1">
    <citation type="submission" date="2016-07" db="EMBL/GenBank/DDBJ databases">
        <title>Genome and transcriptome analysis of iron-reducing fermentative bacteria Anoxybacter fermentans.</title>
        <authorList>
            <person name="Zeng X."/>
            <person name="Shao Z."/>
        </authorList>
    </citation>
    <scope>NUCLEOTIDE SEQUENCE [LARGE SCALE GENOMIC DNA]</scope>
    <source>
        <strain evidence="4 5">DY22613</strain>
    </source>
</reference>
<dbReference type="Gene3D" id="3.40.30.10">
    <property type="entry name" value="Glutaredoxin"/>
    <property type="match status" value="1"/>
</dbReference>
<keyword evidence="1" id="KW-1133">Transmembrane helix</keyword>
<dbReference type="InterPro" id="IPR019196">
    <property type="entry name" value="ABC_transp_unknown"/>
</dbReference>
<dbReference type="RefSeq" id="WP_127016199.1">
    <property type="nucleotide sequence ID" value="NZ_CP016379.1"/>
</dbReference>
<keyword evidence="1" id="KW-0472">Membrane</keyword>
<dbReference type="AlphaFoldDB" id="A0A3Q9HPV6"/>
<protein>
    <submittedName>
        <fullName evidence="4">Uncharacterized protein</fullName>
    </submittedName>
</protein>
<keyword evidence="1" id="KW-0812">Transmembrane</keyword>
<dbReference type="InterPro" id="IPR039975">
    <property type="entry name" value="IFT52"/>
</dbReference>
<keyword evidence="5" id="KW-1185">Reference proteome</keyword>
<feature type="domain" description="DUF7088" evidence="3">
    <location>
        <begin position="47"/>
        <end position="133"/>
    </location>
</feature>
<dbReference type="Pfam" id="PF23357">
    <property type="entry name" value="DUF7088"/>
    <property type="match status" value="1"/>
</dbReference>
<accession>A0A3Q9HPV6</accession>
<evidence type="ECO:0000313" key="5">
    <source>
        <dbReference type="Proteomes" id="UP000267250"/>
    </source>
</evidence>
<feature type="transmembrane region" description="Helical" evidence="1">
    <location>
        <begin position="459"/>
        <end position="480"/>
    </location>
</feature>
<dbReference type="OrthoDB" id="9766228at2"/>
<evidence type="ECO:0000259" key="2">
    <source>
        <dbReference type="Pfam" id="PF09822"/>
    </source>
</evidence>
<evidence type="ECO:0000259" key="3">
    <source>
        <dbReference type="Pfam" id="PF23357"/>
    </source>
</evidence>
<feature type="domain" description="ABC-type uncharacterised transport system" evidence="2">
    <location>
        <begin position="171"/>
        <end position="425"/>
    </location>
</feature>
<feature type="transmembrane region" description="Helical" evidence="1">
    <location>
        <begin position="12"/>
        <end position="36"/>
    </location>
</feature>
<evidence type="ECO:0000256" key="1">
    <source>
        <dbReference type="SAM" id="Phobius"/>
    </source>
</evidence>